<dbReference type="Pfam" id="PF01594">
    <property type="entry name" value="AI-2E_transport"/>
    <property type="match status" value="1"/>
</dbReference>
<evidence type="ECO:0000256" key="5">
    <source>
        <dbReference type="ARBA" id="ARBA00022692"/>
    </source>
</evidence>
<evidence type="ECO:0000256" key="1">
    <source>
        <dbReference type="ARBA" id="ARBA00004651"/>
    </source>
</evidence>
<comment type="caution">
    <text evidence="10">The sequence shown here is derived from an EMBL/GenBank/DDBJ whole genome shotgun (WGS) entry which is preliminary data.</text>
</comment>
<dbReference type="GO" id="GO:0055085">
    <property type="term" value="P:transmembrane transport"/>
    <property type="evidence" value="ECO:0007669"/>
    <property type="project" value="TreeGrafter"/>
</dbReference>
<proteinExistence type="inferred from homology"/>
<keyword evidence="6 9" id="KW-1133">Transmembrane helix</keyword>
<organism evidence="10 11">
    <name type="scientific">Virgisporangium ochraceum</name>
    <dbReference type="NCBI Taxonomy" id="65505"/>
    <lineage>
        <taxon>Bacteria</taxon>
        <taxon>Bacillati</taxon>
        <taxon>Actinomycetota</taxon>
        <taxon>Actinomycetes</taxon>
        <taxon>Micromonosporales</taxon>
        <taxon>Micromonosporaceae</taxon>
        <taxon>Virgisporangium</taxon>
    </lineage>
</organism>
<keyword evidence="7 9" id="KW-0472">Membrane</keyword>
<gene>
    <name evidence="10" type="ORF">Voc01_095240</name>
</gene>
<dbReference type="RefSeq" id="WP_239161019.1">
    <property type="nucleotide sequence ID" value="NZ_BOPH01000142.1"/>
</dbReference>
<feature type="transmembrane region" description="Helical" evidence="9">
    <location>
        <begin position="141"/>
        <end position="164"/>
    </location>
</feature>
<dbReference type="EMBL" id="BOPH01000142">
    <property type="protein sequence ID" value="GIJ74607.1"/>
    <property type="molecule type" value="Genomic_DNA"/>
</dbReference>
<keyword evidence="3" id="KW-0813">Transport</keyword>
<feature type="transmembrane region" description="Helical" evidence="9">
    <location>
        <begin position="283"/>
        <end position="302"/>
    </location>
</feature>
<evidence type="ECO:0000256" key="8">
    <source>
        <dbReference type="SAM" id="MobiDB-lite"/>
    </source>
</evidence>
<dbReference type="PANTHER" id="PTHR21716:SF53">
    <property type="entry name" value="PERMEASE PERM-RELATED"/>
    <property type="match status" value="1"/>
</dbReference>
<keyword evidence="5 9" id="KW-0812">Transmembrane</keyword>
<feature type="transmembrane region" description="Helical" evidence="9">
    <location>
        <begin position="345"/>
        <end position="367"/>
    </location>
</feature>
<dbReference type="AlphaFoldDB" id="A0A8J4EJR7"/>
<feature type="transmembrane region" description="Helical" evidence="9">
    <location>
        <begin position="108"/>
        <end position="129"/>
    </location>
</feature>
<evidence type="ECO:0000313" key="10">
    <source>
        <dbReference type="EMBL" id="GIJ74607.1"/>
    </source>
</evidence>
<dbReference type="GO" id="GO:0005886">
    <property type="term" value="C:plasma membrane"/>
    <property type="evidence" value="ECO:0007669"/>
    <property type="project" value="UniProtKB-SubCell"/>
</dbReference>
<feature type="region of interest" description="Disordered" evidence="8">
    <location>
        <begin position="46"/>
        <end position="68"/>
    </location>
</feature>
<evidence type="ECO:0000256" key="4">
    <source>
        <dbReference type="ARBA" id="ARBA00022475"/>
    </source>
</evidence>
<evidence type="ECO:0000256" key="3">
    <source>
        <dbReference type="ARBA" id="ARBA00022448"/>
    </source>
</evidence>
<keyword evidence="4" id="KW-1003">Cell membrane</keyword>
<accession>A0A8J4EJR7</accession>
<dbReference type="Proteomes" id="UP000635606">
    <property type="component" value="Unassembled WGS sequence"/>
</dbReference>
<evidence type="ECO:0000313" key="11">
    <source>
        <dbReference type="Proteomes" id="UP000635606"/>
    </source>
</evidence>
<dbReference type="PANTHER" id="PTHR21716">
    <property type="entry name" value="TRANSMEMBRANE PROTEIN"/>
    <property type="match status" value="1"/>
</dbReference>
<evidence type="ECO:0000256" key="6">
    <source>
        <dbReference type="ARBA" id="ARBA00022989"/>
    </source>
</evidence>
<evidence type="ECO:0000256" key="2">
    <source>
        <dbReference type="ARBA" id="ARBA00009773"/>
    </source>
</evidence>
<name>A0A8J4EJR7_9ACTN</name>
<protein>
    <submittedName>
        <fullName evidence="10">AI-2E family transporter</fullName>
    </submittedName>
</protein>
<sequence>MGRLQRVGSGFRRFYSATRATMREREREASVEALGGPEIIAKQAVESPQSGNGVRADPPIATAPSVSSRDDSEVSKELRIAAAYAWRLIILAVALAGVLYLVGRLSHVVIPLAIALLLSALLGPLVRFLRVKAKFPPSLAAGLVLVAGLAAVIGTLTLVVTQIVDKFDVLSRNATVGATRVRDWLQDGPLKLETRQIDNAIETAQNWLTENQGRFVSTAQSTATATIEALAAFFLVLFATFFFMRDGDRIWRFLVRIFPRRAEEQVHDAGVAAWATLGAYVRATVLVAFIDALGIGIGLYFLKVTLWFPLAALVFLFAFVPIVGATLSGAVAVLVTLVERGPWQALIALIIVIAVQQLEGHVLQPLIMGRAVAIHPLAVIVGIAAGVVLAGIMGALVAVPIIAVLNTAVRFLVLKRKEAPPDSVVVASEAP</sequence>
<feature type="transmembrane region" description="Helical" evidence="9">
    <location>
        <begin position="84"/>
        <end position="102"/>
    </location>
</feature>
<comment type="similarity">
    <text evidence="2">Belongs to the autoinducer-2 exporter (AI-2E) (TC 2.A.86) family.</text>
</comment>
<keyword evidence="11" id="KW-1185">Reference proteome</keyword>
<feature type="transmembrane region" description="Helical" evidence="9">
    <location>
        <begin position="308"/>
        <end position="338"/>
    </location>
</feature>
<dbReference type="InterPro" id="IPR002549">
    <property type="entry name" value="AI-2E-like"/>
</dbReference>
<evidence type="ECO:0000256" key="9">
    <source>
        <dbReference type="SAM" id="Phobius"/>
    </source>
</evidence>
<feature type="transmembrane region" description="Helical" evidence="9">
    <location>
        <begin position="223"/>
        <end position="244"/>
    </location>
</feature>
<feature type="transmembrane region" description="Helical" evidence="9">
    <location>
        <begin position="373"/>
        <end position="406"/>
    </location>
</feature>
<comment type="subcellular location">
    <subcellularLocation>
        <location evidence="1">Cell membrane</location>
        <topology evidence="1">Multi-pass membrane protein</topology>
    </subcellularLocation>
</comment>
<reference evidence="10" key="1">
    <citation type="submission" date="2021-01" db="EMBL/GenBank/DDBJ databases">
        <title>Whole genome shotgun sequence of Virgisporangium ochraceum NBRC 16418.</title>
        <authorList>
            <person name="Komaki H."/>
            <person name="Tamura T."/>
        </authorList>
    </citation>
    <scope>NUCLEOTIDE SEQUENCE</scope>
    <source>
        <strain evidence="10">NBRC 16418</strain>
    </source>
</reference>
<evidence type="ECO:0000256" key="7">
    <source>
        <dbReference type="ARBA" id="ARBA00023136"/>
    </source>
</evidence>